<dbReference type="Proteomes" id="UP000800035">
    <property type="component" value="Unassembled WGS sequence"/>
</dbReference>
<accession>A0A6A5T7G0</accession>
<dbReference type="EMBL" id="ML977079">
    <property type="protein sequence ID" value="KAF1948130.1"/>
    <property type="molecule type" value="Genomic_DNA"/>
</dbReference>
<proteinExistence type="predicted"/>
<feature type="region of interest" description="Disordered" evidence="1">
    <location>
        <begin position="404"/>
        <end position="430"/>
    </location>
</feature>
<dbReference type="PANTHER" id="PTHR35395:SF1">
    <property type="entry name" value="DUF6536 DOMAIN-CONTAINING PROTEIN"/>
    <property type="match status" value="1"/>
</dbReference>
<keyword evidence="5" id="KW-1185">Reference proteome</keyword>
<evidence type="ECO:0000256" key="2">
    <source>
        <dbReference type="SAM" id="Phobius"/>
    </source>
</evidence>
<feature type="compositionally biased region" description="Polar residues" evidence="1">
    <location>
        <begin position="421"/>
        <end position="430"/>
    </location>
</feature>
<feature type="transmembrane region" description="Helical" evidence="2">
    <location>
        <begin position="109"/>
        <end position="132"/>
    </location>
</feature>
<keyword evidence="2" id="KW-0812">Transmembrane</keyword>
<protein>
    <submittedName>
        <fullName evidence="4">Uncharacterized protein</fullName>
    </submittedName>
</protein>
<feature type="transmembrane region" description="Helical" evidence="2">
    <location>
        <begin position="305"/>
        <end position="333"/>
    </location>
</feature>
<dbReference type="EMBL" id="ML977080">
    <property type="protein sequence ID" value="KAF1948120.1"/>
    <property type="molecule type" value="Genomic_DNA"/>
</dbReference>
<dbReference type="OrthoDB" id="5429634at2759"/>
<evidence type="ECO:0000313" key="5">
    <source>
        <dbReference type="Proteomes" id="UP000800035"/>
    </source>
</evidence>
<organism evidence="4 5">
    <name type="scientific">Byssothecium circinans</name>
    <dbReference type="NCBI Taxonomy" id="147558"/>
    <lineage>
        <taxon>Eukaryota</taxon>
        <taxon>Fungi</taxon>
        <taxon>Dikarya</taxon>
        <taxon>Ascomycota</taxon>
        <taxon>Pezizomycotina</taxon>
        <taxon>Dothideomycetes</taxon>
        <taxon>Pleosporomycetidae</taxon>
        <taxon>Pleosporales</taxon>
        <taxon>Massarineae</taxon>
        <taxon>Massarinaceae</taxon>
        <taxon>Byssothecium</taxon>
    </lineage>
</organism>
<sequence>MVAVNVHARGHLKKQLLTFGDVIVASASNLELRVQGECMVNANESYRRRNTHVCHKHCKSKEDSKTGDEIGHCQKCNKYNSTNKFHNQPQPTIATKIKRSFISNLGTTALVQMCIMMFVSFVLLSASLIIAVPLGANAQEESHDCARLSAGYDRNPVSMPSNTRCMMTGTQRFEEDTGGWGGFNRSVPIAKLPPNQLTNELVSFCISNGAQFIYSLLYILLIYNLTLVSQEYHWGKLEHKRKRLRCTIVKGESFEQDYLLQLPKKILFPVMVYSIVTHWVLGEALQTQEAIWMDKSADRHVEHSMYIISFAAYPLWCATVMILTMTSVCWWAFTYRREGFIPQMFGSIRVLCAATSQLDDFPSTGVQWGDLGMGKRFRHAGISAEDVQKIVPYEVYAGTGEMSQGKRKKQFGRGRRAISEAGQNKGLSGN</sequence>
<evidence type="ECO:0000313" key="4">
    <source>
        <dbReference type="EMBL" id="KAF1948130.1"/>
    </source>
</evidence>
<dbReference type="PANTHER" id="PTHR35395">
    <property type="entry name" value="DUF6536 DOMAIN-CONTAINING PROTEIN"/>
    <property type="match status" value="1"/>
</dbReference>
<dbReference type="AlphaFoldDB" id="A0A6A5T7G0"/>
<feature type="compositionally biased region" description="Basic residues" evidence="1">
    <location>
        <begin position="405"/>
        <end position="416"/>
    </location>
</feature>
<reference evidence="4" key="1">
    <citation type="journal article" date="2020" name="Stud. Mycol.">
        <title>101 Dothideomycetes genomes: a test case for predicting lifestyles and emergence of pathogens.</title>
        <authorList>
            <person name="Haridas S."/>
            <person name="Albert R."/>
            <person name="Binder M."/>
            <person name="Bloem J."/>
            <person name="Labutti K."/>
            <person name="Salamov A."/>
            <person name="Andreopoulos B."/>
            <person name="Baker S."/>
            <person name="Barry K."/>
            <person name="Bills G."/>
            <person name="Bluhm B."/>
            <person name="Cannon C."/>
            <person name="Castanera R."/>
            <person name="Culley D."/>
            <person name="Daum C."/>
            <person name="Ezra D."/>
            <person name="Gonzalez J."/>
            <person name="Henrissat B."/>
            <person name="Kuo A."/>
            <person name="Liang C."/>
            <person name="Lipzen A."/>
            <person name="Lutzoni F."/>
            <person name="Magnuson J."/>
            <person name="Mondo S."/>
            <person name="Nolan M."/>
            <person name="Ohm R."/>
            <person name="Pangilinan J."/>
            <person name="Park H.-J."/>
            <person name="Ramirez L."/>
            <person name="Alfaro M."/>
            <person name="Sun H."/>
            <person name="Tritt A."/>
            <person name="Yoshinaga Y."/>
            <person name="Zwiers L.-H."/>
            <person name="Turgeon B."/>
            <person name="Goodwin S."/>
            <person name="Spatafora J."/>
            <person name="Crous P."/>
            <person name="Grigoriev I."/>
        </authorList>
    </citation>
    <scope>NUCLEOTIDE SEQUENCE</scope>
    <source>
        <strain evidence="4">CBS 675.92</strain>
    </source>
</reference>
<name>A0A6A5T7G0_9PLEO</name>
<evidence type="ECO:0000256" key="1">
    <source>
        <dbReference type="SAM" id="MobiDB-lite"/>
    </source>
</evidence>
<keyword evidence="2" id="KW-1133">Transmembrane helix</keyword>
<keyword evidence="2" id="KW-0472">Membrane</keyword>
<gene>
    <name evidence="4" type="ORF">CC80DRAFT_432298</name>
    <name evidence="3" type="ORF">CC80DRAFT_432305</name>
</gene>
<evidence type="ECO:0000313" key="3">
    <source>
        <dbReference type="EMBL" id="KAF1948120.1"/>
    </source>
</evidence>